<keyword evidence="4" id="KW-0732">Signal</keyword>
<dbReference type="SUPFAM" id="SSF48208">
    <property type="entry name" value="Six-hairpin glycosidases"/>
    <property type="match status" value="1"/>
</dbReference>
<feature type="signal peptide" evidence="4">
    <location>
        <begin position="1"/>
        <end position="19"/>
    </location>
</feature>
<dbReference type="InterPro" id="IPR035398">
    <property type="entry name" value="Bac_rhamnosid_C"/>
</dbReference>
<dbReference type="Pfam" id="PF08531">
    <property type="entry name" value="Bac_rhamnosid_N"/>
    <property type="match status" value="1"/>
</dbReference>
<dbReference type="EMBL" id="CP102294">
    <property type="protein sequence ID" value="UWN57091.1"/>
    <property type="molecule type" value="Genomic_DNA"/>
</dbReference>
<reference evidence="9" key="1">
    <citation type="journal article" date="2022" name="Cell">
        <title>Design, construction, and in vivo augmentation of a complex gut microbiome.</title>
        <authorList>
            <person name="Cheng A.G."/>
            <person name="Ho P.Y."/>
            <person name="Aranda-Diaz A."/>
            <person name="Jain S."/>
            <person name="Yu F.B."/>
            <person name="Meng X."/>
            <person name="Wang M."/>
            <person name="Iakiviak M."/>
            <person name="Nagashima K."/>
            <person name="Zhao A."/>
            <person name="Murugkar P."/>
            <person name="Patil A."/>
            <person name="Atabakhsh K."/>
            <person name="Weakley A."/>
            <person name="Yan J."/>
            <person name="Brumbaugh A.R."/>
            <person name="Higginbottom S."/>
            <person name="Dimas A."/>
            <person name="Shiver A.L."/>
            <person name="Deutschbauer A."/>
            <person name="Neff N."/>
            <person name="Sonnenburg J.L."/>
            <person name="Huang K.C."/>
            <person name="Fischbach M.A."/>
        </authorList>
    </citation>
    <scope>NUCLEOTIDE SEQUENCE</scope>
    <source>
        <strain evidence="9">AP11</strain>
    </source>
</reference>
<proteinExistence type="predicted"/>
<dbReference type="Gene3D" id="2.60.40.10">
    <property type="entry name" value="Immunoglobulins"/>
    <property type="match status" value="1"/>
</dbReference>
<sequence>MKRLIVAVLLLTAAITCRAAEVGSLRCEYLADPLGIDAMRPRLSWVVSSSLRGDRQTAYRVLVASSPELLARGEGDLWDSGKTASGRSIQVEYGGKPLAGLAKCYWKVRVWDADDRPSRWSEPARWSMGPLCEEDWGGAEWIAARDEETWRNEWAEHKRCDVKNREPNTWPWFVGTGRTIWDLYENASPRYDPSPLMRKEFSVGRKVVSADLYVCGLGYYEAYLNGRRVGDHVLDPAWTNFHKRAFYVTYDVTGMIRRGGNAIGIMLGRGQYSPICTDIWGLYRSKWVGQPKAIALLAIRYSDGTTERIVTDESWRTAGGPVVYDDTRHGELYDARLEQDGWSEAGFSAEGWRPAVSVPGAGPLRAQMMPPVRAFDPIEPVRTFDRGNGQTIYDAGRNIAGWARVRVRGPEGARVLVEYCELPSDRELVPDIHPSKLKIRVEDPDYASFYDKSINIRQQNGYILKGKGTETFECRFAYMGFQFVRVTADPGVTVERVEAVPVHTDVAEAGRFVCSNDVVNRLQDISRASLLNNFHSIPTDCPHREKQGWTADTYMTDQAAIYNFDMAAFYAKWVEDLAGTQDSAGGLCTVAPSTGYDQSISTVWPAAIVYVPWDLLAYYGDRRVVERHYETMMRFAESSLLRQRDGKPEIIGEVLGDWVSPHMTLSDTLMSYSMAPPEGLTLYGTASHYRVVRNLAEVARFLGKRDDAVRLDAWADRIARRFNEEFFDAASGIYHGENPTPYRQAANVVPLEYGLVPEADSARVLGSLLRDLDGTRDRIGTGFVGTLSMMELMPRIDPERAYRLATQPDYPGWGFMALSGATTMWETWDGSASRNHPPFCLISAYFYKYLAGIRCDRAYPGFERFTVDPSVVGDLTFVEAWHDSPYGRIRSEWRRDGSRLTMKVSVPVGTTATIGVPTRDAAGVAESGRPVSGTDGVKFLRAAGGKAFYEVGSGSYVFTSRL</sequence>
<evidence type="ECO:0000256" key="3">
    <source>
        <dbReference type="ARBA" id="ARBA00022801"/>
    </source>
</evidence>
<keyword evidence="3 9" id="KW-0378">Hydrolase</keyword>
<dbReference type="Gene3D" id="2.60.420.10">
    <property type="entry name" value="Maltose phosphorylase, domain 3"/>
    <property type="match status" value="1"/>
</dbReference>
<evidence type="ECO:0000256" key="2">
    <source>
        <dbReference type="ARBA" id="ARBA00012652"/>
    </source>
</evidence>
<dbReference type="Proteomes" id="UP001059295">
    <property type="component" value="Chromosome"/>
</dbReference>
<feature type="chain" id="PRO_5045465202" description="alpha-L-rhamnosidase" evidence="4">
    <location>
        <begin position="20"/>
        <end position="962"/>
    </location>
</feature>
<dbReference type="Gene3D" id="2.60.120.260">
    <property type="entry name" value="Galactose-binding domain-like"/>
    <property type="match status" value="2"/>
</dbReference>
<feature type="domain" description="Bacterial alpha-L-rhamnosidase N-terminal" evidence="6">
    <location>
        <begin position="206"/>
        <end position="374"/>
    </location>
</feature>
<dbReference type="InterPro" id="IPR035396">
    <property type="entry name" value="Bac_rhamnosid6H"/>
</dbReference>
<feature type="domain" description="Alpha-L-rhamnosidase concanavalin-like" evidence="5">
    <location>
        <begin position="388"/>
        <end position="502"/>
    </location>
</feature>
<dbReference type="GeneID" id="82892201"/>
<dbReference type="InterPro" id="IPR012341">
    <property type="entry name" value="6hp_glycosidase-like_sf"/>
</dbReference>
<dbReference type="Pfam" id="PF05592">
    <property type="entry name" value="Bac_rhamnosid"/>
    <property type="match status" value="1"/>
</dbReference>
<dbReference type="InterPro" id="IPR013737">
    <property type="entry name" value="Bac_rhamnosid_N"/>
</dbReference>
<evidence type="ECO:0000313" key="9">
    <source>
        <dbReference type="EMBL" id="UWN57091.1"/>
    </source>
</evidence>
<evidence type="ECO:0000259" key="6">
    <source>
        <dbReference type="Pfam" id="PF08531"/>
    </source>
</evidence>
<gene>
    <name evidence="9" type="ORF">NQ491_10665</name>
</gene>
<dbReference type="InterPro" id="IPR013783">
    <property type="entry name" value="Ig-like_fold"/>
</dbReference>
<dbReference type="PIRSF" id="PIRSF010631">
    <property type="entry name" value="A-rhamnsds"/>
    <property type="match status" value="1"/>
</dbReference>
<evidence type="ECO:0000259" key="8">
    <source>
        <dbReference type="Pfam" id="PF17390"/>
    </source>
</evidence>
<evidence type="ECO:0000259" key="5">
    <source>
        <dbReference type="Pfam" id="PF05592"/>
    </source>
</evidence>
<dbReference type="Pfam" id="PF17390">
    <property type="entry name" value="Bac_rhamnosid_C"/>
    <property type="match status" value="1"/>
</dbReference>
<feature type="domain" description="Alpha-L-rhamnosidase six-hairpin glycosidase" evidence="7">
    <location>
        <begin position="508"/>
        <end position="849"/>
    </location>
</feature>
<keyword evidence="10" id="KW-1185">Reference proteome</keyword>
<dbReference type="PANTHER" id="PTHR33307">
    <property type="entry name" value="ALPHA-RHAMNOSIDASE (EUROFUNG)"/>
    <property type="match status" value="1"/>
</dbReference>
<dbReference type="InterPro" id="IPR008928">
    <property type="entry name" value="6-hairpin_glycosidase_sf"/>
</dbReference>
<organism evidence="9 10">
    <name type="scientific">Alistipes ihumii AP11</name>
    <dbReference type="NCBI Taxonomy" id="1211813"/>
    <lineage>
        <taxon>Bacteria</taxon>
        <taxon>Pseudomonadati</taxon>
        <taxon>Bacteroidota</taxon>
        <taxon>Bacteroidia</taxon>
        <taxon>Bacteroidales</taxon>
        <taxon>Rikenellaceae</taxon>
        <taxon>Alistipes</taxon>
    </lineage>
</organism>
<dbReference type="Pfam" id="PF17389">
    <property type="entry name" value="Bac_rhamnosid6H"/>
    <property type="match status" value="1"/>
</dbReference>
<name>A0ABY5V0T9_9BACT</name>
<accession>A0ABY5V0T9</accession>
<evidence type="ECO:0000256" key="1">
    <source>
        <dbReference type="ARBA" id="ARBA00001445"/>
    </source>
</evidence>
<dbReference type="Pfam" id="PF25788">
    <property type="entry name" value="Ig_Rha78A_N"/>
    <property type="match status" value="1"/>
</dbReference>
<dbReference type="Gene3D" id="1.50.10.10">
    <property type="match status" value="1"/>
</dbReference>
<dbReference type="InterPro" id="IPR008902">
    <property type="entry name" value="Rhamnosid_concanavalin"/>
</dbReference>
<dbReference type="EC" id="3.2.1.40" evidence="2"/>
<dbReference type="PANTHER" id="PTHR33307:SF6">
    <property type="entry name" value="ALPHA-RHAMNOSIDASE (EUROFUNG)-RELATED"/>
    <property type="match status" value="1"/>
</dbReference>
<evidence type="ECO:0000256" key="4">
    <source>
        <dbReference type="SAM" id="SignalP"/>
    </source>
</evidence>
<dbReference type="GO" id="GO:0016787">
    <property type="term" value="F:hydrolase activity"/>
    <property type="evidence" value="ECO:0007669"/>
    <property type="project" value="UniProtKB-KW"/>
</dbReference>
<comment type="catalytic activity">
    <reaction evidence="1">
        <text>Hydrolysis of terminal non-reducing alpha-L-rhamnose residues in alpha-L-rhamnosides.</text>
        <dbReference type="EC" id="3.2.1.40"/>
    </reaction>
</comment>
<feature type="domain" description="Alpha-L-rhamnosidase C-terminal" evidence="8">
    <location>
        <begin position="852"/>
        <end position="926"/>
    </location>
</feature>
<protein>
    <recommendedName>
        <fullName evidence="2">alpha-L-rhamnosidase</fullName>
        <ecNumber evidence="2">3.2.1.40</ecNumber>
    </recommendedName>
</protein>
<dbReference type="RefSeq" id="WP_081587405.1">
    <property type="nucleotide sequence ID" value="NZ_CAPH01000009.1"/>
</dbReference>
<dbReference type="InterPro" id="IPR016007">
    <property type="entry name" value="Alpha_rhamnosid"/>
</dbReference>
<evidence type="ECO:0000313" key="10">
    <source>
        <dbReference type="Proteomes" id="UP001059295"/>
    </source>
</evidence>
<evidence type="ECO:0000259" key="7">
    <source>
        <dbReference type="Pfam" id="PF17389"/>
    </source>
</evidence>